<protein>
    <submittedName>
        <fullName evidence="1">Uncharacterized protein</fullName>
    </submittedName>
</protein>
<evidence type="ECO:0000313" key="1">
    <source>
        <dbReference type="EMBL" id="KRP32495.1"/>
    </source>
</evidence>
<accession>A0A0R2X9B4</accession>
<comment type="caution">
    <text evidence="1">The sequence shown here is derived from an EMBL/GenBank/DDBJ whole genome shotgun (WGS) entry which is preliminary data.</text>
</comment>
<dbReference type="Proteomes" id="UP000051557">
    <property type="component" value="Unassembled WGS sequence"/>
</dbReference>
<gene>
    <name evidence="1" type="ORF">ABS32_03560</name>
</gene>
<dbReference type="AlphaFoldDB" id="A0A0R2X9B4"/>
<organism evidence="1 2">
    <name type="scientific">Verrucomicrobia subdivision 6 bacterium BACL9 MAG-120820-bin42</name>
    <dbReference type="NCBI Taxonomy" id="1655634"/>
    <lineage>
        <taxon>Bacteria</taxon>
        <taxon>Pseudomonadati</taxon>
        <taxon>Verrucomicrobiota</taxon>
        <taxon>Verrucomicrobiia</taxon>
        <taxon>Verrucomicrobiales</taxon>
        <taxon>Verrucomicrobia subdivision 6</taxon>
    </lineage>
</organism>
<evidence type="ECO:0000313" key="2">
    <source>
        <dbReference type="Proteomes" id="UP000051557"/>
    </source>
</evidence>
<reference evidence="1 2" key="1">
    <citation type="submission" date="2015-10" db="EMBL/GenBank/DDBJ databases">
        <title>Metagenome-Assembled Genomes uncover a global brackish microbiome.</title>
        <authorList>
            <person name="Hugerth L.W."/>
            <person name="Larsson J."/>
            <person name="Alneberg J."/>
            <person name="Lindh M.V."/>
            <person name="Legrand C."/>
            <person name="Pinhassi J."/>
            <person name="Andersson A.F."/>
        </authorList>
    </citation>
    <scope>NUCLEOTIDE SEQUENCE [LARGE SCALE GENOMIC DNA]</scope>
    <source>
        <strain evidence="1">BACL9 MAG-120820-bin42</strain>
    </source>
</reference>
<dbReference type="EMBL" id="LIDM01000103">
    <property type="protein sequence ID" value="KRP32495.1"/>
    <property type="molecule type" value="Genomic_DNA"/>
</dbReference>
<proteinExistence type="predicted"/>
<sequence length="173" mass="17581">MFGRLVGQGEIVALLRLSGGGEDGFGEKAGLDQILRKSSTPGGSFLFIFVPGTTGQVAANDAFDREGLGGAAASEPAGVDFGGGDAGGHVETEDVVRPRLGQGLKPVTGDGGKKSAFAGYRLGENDVEGGDAIGGDEPSFLLPAIDIADLTRTEKSWGIGHSIDDGNFFLAVN</sequence>
<name>A0A0R2X9B4_9BACT</name>